<evidence type="ECO:0000313" key="3">
    <source>
        <dbReference type="Proteomes" id="UP000600565"/>
    </source>
</evidence>
<proteinExistence type="predicted"/>
<feature type="transmembrane region" description="Helical" evidence="1">
    <location>
        <begin position="251"/>
        <end position="275"/>
    </location>
</feature>
<protein>
    <submittedName>
        <fullName evidence="2">Uncharacterized protein</fullName>
    </submittedName>
</protein>
<dbReference type="RefSeq" id="WP_191705292.1">
    <property type="nucleotide sequence ID" value="NZ_JACSPW010000023.1"/>
</dbReference>
<feature type="transmembrane region" description="Helical" evidence="1">
    <location>
        <begin position="39"/>
        <end position="59"/>
    </location>
</feature>
<dbReference type="EMBL" id="JACSPW010000023">
    <property type="protein sequence ID" value="MBD8034806.1"/>
    <property type="molecule type" value="Genomic_DNA"/>
</dbReference>
<keyword evidence="1" id="KW-1133">Transmembrane helix</keyword>
<evidence type="ECO:0000313" key="2">
    <source>
        <dbReference type="EMBL" id="MBD8034806.1"/>
    </source>
</evidence>
<organism evidence="2 3">
    <name type="scientific">Solibacillus merdavium</name>
    <dbReference type="NCBI Taxonomy" id="2762218"/>
    <lineage>
        <taxon>Bacteria</taxon>
        <taxon>Bacillati</taxon>
        <taxon>Bacillota</taxon>
        <taxon>Bacilli</taxon>
        <taxon>Bacillales</taxon>
        <taxon>Caryophanaceae</taxon>
        <taxon>Solibacillus</taxon>
    </lineage>
</organism>
<sequence>MLDSKLRSLERKTLDEETKNSQLLKLNKRNKDYMKKQKFTYSVTLVLFGLLLFVFSQTITESPKSIQSQQLTNFELGEVTKAYYLYSKRADRMYNLTSPFYTDKIFTTDPAVLNEFELLFKNSEWLPFNGDLTKYTTSINYLFQLENGESVYLKEINEDGFFVNPNTMMQTKLAQQSHEQFVFYWMHIYMGKNEFPPWKIGLLTILLLIFVYAAIKSNKRGTIEKNSSLINLSGLGLAFFCIHKMNEWLGVNHLLTLLLIFTFFMSATVYLHILIKKQEPNWKYHIQRIFMANIVLFVLFI</sequence>
<reference evidence="2 3" key="1">
    <citation type="submission" date="2020-08" db="EMBL/GenBank/DDBJ databases">
        <title>A Genomic Blueprint of the Chicken Gut Microbiome.</title>
        <authorList>
            <person name="Gilroy R."/>
            <person name="Ravi A."/>
            <person name="Getino M."/>
            <person name="Pursley I."/>
            <person name="Horton D.L."/>
            <person name="Alikhan N.-F."/>
            <person name="Baker D."/>
            <person name="Gharbi K."/>
            <person name="Hall N."/>
            <person name="Watson M."/>
            <person name="Adriaenssens E.M."/>
            <person name="Foster-Nyarko E."/>
            <person name="Jarju S."/>
            <person name="Secka A."/>
            <person name="Antonio M."/>
            <person name="Oren A."/>
            <person name="Chaudhuri R."/>
            <person name="La Ragione R.M."/>
            <person name="Hildebrand F."/>
            <person name="Pallen M.J."/>
        </authorList>
    </citation>
    <scope>NUCLEOTIDE SEQUENCE [LARGE SCALE GENOMIC DNA]</scope>
    <source>
        <strain evidence="2 3">Sa1YVA6</strain>
    </source>
</reference>
<gene>
    <name evidence="2" type="ORF">H9632_17215</name>
</gene>
<accession>A0ABR8XS78</accession>
<keyword evidence="1" id="KW-0472">Membrane</keyword>
<keyword evidence="3" id="KW-1185">Reference proteome</keyword>
<comment type="caution">
    <text evidence="2">The sequence shown here is derived from an EMBL/GenBank/DDBJ whole genome shotgun (WGS) entry which is preliminary data.</text>
</comment>
<dbReference type="Proteomes" id="UP000600565">
    <property type="component" value="Unassembled WGS sequence"/>
</dbReference>
<feature type="transmembrane region" description="Helical" evidence="1">
    <location>
        <begin position="227"/>
        <end position="245"/>
    </location>
</feature>
<evidence type="ECO:0000256" key="1">
    <source>
        <dbReference type="SAM" id="Phobius"/>
    </source>
</evidence>
<keyword evidence="1" id="KW-0812">Transmembrane</keyword>
<name>A0ABR8XS78_9BACL</name>
<feature type="transmembrane region" description="Helical" evidence="1">
    <location>
        <begin position="195"/>
        <end position="215"/>
    </location>
</feature>